<protein>
    <submittedName>
        <fullName evidence="2">Uncharacterized protein</fullName>
    </submittedName>
</protein>
<accession>A0A6S6WF94</accession>
<reference evidence="2" key="1">
    <citation type="submission" date="2021-02" db="EMBL/GenBank/DDBJ databases">
        <authorList>
            <person name="Syme A R."/>
            <person name="Syme A R."/>
            <person name="Moolhuijzen P."/>
        </authorList>
    </citation>
    <scope>NUCLEOTIDE SEQUENCE</scope>
    <source>
        <strain evidence="2">W1-1</strain>
    </source>
</reference>
<feature type="compositionally biased region" description="Basic and acidic residues" evidence="1">
    <location>
        <begin position="160"/>
        <end position="190"/>
    </location>
</feature>
<evidence type="ECO:0000256" key="1">
    <source>
        <dbReference type="SAM" id="MobiDB-lite"/>
    </source>
</evidence>
<organism evidence="2 3">
    <name type="scientific">Pyrenophora teres f. teres</name>
    <dbReference type="NCBI Taxonomy" id="97479"/>
    <lineage>
        <taxon>Eukaryota</taxon>
        <taxon>Fungi</taxon>
        <taxon>Dikarya</taxon>
        <taxon>Ascomycota</taxon>
        <taxon>Pezizomycotina</taxon>
        <taxon>Dothideomycetes</taxon>
        <taxon>Pleosporomycetidae</taxon>
        <taxon>Pleosporales</taxon>
        <taxon>Pleosporineae</taxon>
        <taxon>Pleosporaceae</taxon>
        <taxon>Pyrenophora</taxon>
    </lineage>
</organism>
<feature type="compositionally biased region" description="Polar residues" evidence="1">
    <location>
        <begin position="86"/>
        <end position="106"/>
    </location>
</feature>
<feature type="compositionally biased region" description="Gly residues" evidence="1">
    <location>
        <begin position="200"/>
        <end position="209"/>
    </location>
</feature>
<dbReference type="Proteomes" id="UP000472372">
    <property type="component" value="Chromosome 11"/>
</dbReference>
<feature type="region of interest" description="Disordered" evidence="1">
    <location>
        <begin position="1"/>
        <end position="209"/>
    </location>
</feature>
<evidence type="ECO:0000313" key="2">
    <source>
        <dbReference type="EMBL" id="CAE7215167.1"/>
    </source>
</evidence>
<sequence>MSFLRPMSMLRSAATRPVVLSAAPRARVQVRFATQDYGSGEGNPAGESPQKQGENPSENLEHPGPPPPKVAQGQSSSSPNKDSNSHQNDSPKPTSESPAPSTNKGSSGKREFSTFARQMKDNKEPTVAQGKHNEPSPNEVKGAQPKILNENPPSAGEESQDVKDHNRDMSNRAEQAHERVSNEDAEKDKVPSSFWKGEGGRGGSEGVKS</sequence>
<dbReference type="AlphaFoldDB" id="A0A6S6WF94"/>
<name>A0A6S6WF94_9PLEO</name>
<dbReference type="EMBL" id="HG992987">
    <property type="protein sequence ID" value="CAE7215167.1"/>
    <property type="molecule type" value="Genomic_DNA"/>
</dbReference>
<gene>
    <name evidence="2" type="ORF">PTTW11_10659</name>
</gene>
<proteinExistence type="predicted"/>
<evidence type="ECO:0000313" key="3">
    <source>
        <dbReference type="Proteomes" id="UP000472372"/>
    </source>
</evidence>
<feature type="compositionally biased region" description="Polar residues" evidence="1">
    <location>
        <begin position="49"/>
        <end position="58"/>
    </location>
</feature>
<feature type="compositionally biased region" description="Basic and acidic residues" evidence="1">
    <location>
        <begin position="108"/>
        <end position="124"/>
    </location>
</feature>